<name>A0A8K0JN94_9TREE</name>
<sequence length="433" mass="49059">MLAKQLYKRSLHGKSSLFLYPGNSTYIDHESNTSMSASSAAALLTQQIYDRDRKRLRLGRAVLDQQNQHGGAHKYRWEPSEDKLDDERYDARTGEQIWWLNWTEGDDEWTPMTVVFLYPSRRKADFDRWYKSVEAERDKLLARYQGSVAPYTQGSIRGIPANVVARRKNTRRDDTISDDPQSLYDGTTLASMLAGANYSLEGEDAKFEQGRKSLKSGRAFLLPNQEDVIPGLGRNYCLWVPLEISLSHLEQFKWALDERVMLQMGFEAKVEGESESYSLIRHVQCFFPLYAKAKFREWLDAKDTEVVVLSRMSNRNQIHESRPAEGLDPSIIRLQGSLRRDKCLAGIWRFATNQVCPPDESVISDAVQSSGTLSQAHDSASISSAPSHLSLVRLEFTNKSQWFSSLRSTGTDLLTEDPSVFCGGGLVVPQSKP</sequence>
<protein>
    <submittedName>
        <fullName evidence="1">Uncharacterized protein</fullName>
    </submittedName>
</protein>
<accession>A0A8K0JN94</accession>
<dbReference type="Proteomes" id="UP000812966">
    <property type="component" value="Unassembled WGS sequence"/>
</dbReference>
<evidence type="ECO:0000313" key="2">
    <source>
        <dbReference type="Proteomes" id="UP000812966"/>
    </source>
</evidence>
<organism evidence="1 2">
    <name type="scientific">Filobasidium floriforme</name>
    <dbReference type="NCBI Taxonomy" id="5210"/>
    <lineage>
        <taxon>Eukaryota</taxon>
        <taxon>Fungi</taxon>
        <taxon>Dikarya</taxon>
        <taxon>Basidiomycota</taxon>
        <taxon>Agaricomycotina</taxon>
        <taxon>Tremellomycetes</taxon>
        <taxon>Filobasidiales</taxon>
        <taxon>Filobasidiaceae</taxon>
        <taxon>Filobasidium</taxon>
    </lineage>
</organism>
<proteinExistence type="predicted"/>
<keyword evidence="2" id="KW-1185">Reference proteome</keyword>
<gene>
    <name evidence="1" type="ORF">FFLO_02904</name>
</gene>
<dbReference type="AlphaFoldDB" id="A0A8K0JN94"/>
<reference evidence="1" key="1">
    <citation type="submission" date="2020-04" db="EMBL/GenBank/DDBJ databases">
        <title>Analysis of mating type loci in Filobasidium floriforme.</title>
        <authorList>
            <person name="Nowrousian M."/>
        </authorList>
    </citation>
    <scope>NUCLEOTIDE SEQUENCE</scope>
    <source>
        <strain evidence="1">CBS 6242</strain>
    </source>
</reference>
<evidence type="ECO:0000313" key="1">
    <source>
        <dbReference type="EMBL" id="KAG7558177.1"/>
    </source>
</evidence>
<comment type="caution">
    <text evidence="1">The sequence shown here is derived from an EMBL/GenBank/DDBJ whole genome shotgun (WGS) entry which is preliminary data.</text>
</comment>
<dbReference type="EMBL" id="JABELV010000049">
    <property type="protein sequence ID" value="KAG7558177.1"/>
    <property type="molecule type" value="Genomic_DNA"/>
</dbReference>